<dbReference type="InterPro" id="IPR046700">
    <property type="entry name" value="DUF6570"/>
</dbReference>
<evidence type="ECO:0000313" key="3">
    <source>
        <dbReference type="Proteomes" id="UP001195769"/>
    </source>
</evidence>
<evidence type="ECO:0000313" key="2">
    <source>
        <dbReference type="EMBL" id="KAG1894372.1"/>
    </source>
</evidence>
<feature type="domain" description="DUF6570" evidence="1">
    <location>
        <begin position="24"/>
        <end position="137"/>
    </location>
</feature>
<dbReference type="Pfam" id="PF20209">
    <property type="entry name" value="DUF6570"/>
    <property type="match status" value="1"/>
</dbReference>
<reference evidence="2" key="1">
    <citation type="journal article" date="2020" name="New Phytol.">
        <title>Comparative genomics reveals dynamic genome evolution in host specialist ectomycorrhizal fungi.</title>
        <authorList>
            <person name="Lofgren L.A."/>
            <person name="Nguyen N.H."/>
            <person name="Vilgalys R."/>
            <person name="Ruytinx J."/>
            <person name="Liao H.L."/>
            <person name="Branco S."/>
            <person name="Kuo A."/>
            <person name="LaButti K."/>
            <person name="Lipzen A."/>
            <person name="Andreopoulos W."/>
            <person name="Pangilinan J."/>
            <person name="Riley R."/>
            <person name="Hundley H."/>
            <person name="Na H."/>
            <person name="Barry K."/>
            <person name="Grigoriev I.V."/>
            <person name="Stajich J.E."/>
            <person name="Kennedy P.G."/>
        </authorList>
    </citation>
    <scope>NUCLEOTIDE SEQUENCE</scope>
    <source>
        <strain evidence="2">FC203</strain>
    </source>
</reference>
<proteinExistence type="predicted"/>
<dbReference type="EMBL" id="JABBWK010000081">
    <property type="protein sequence ID" value="KAG1894372.1"/>
    <property type="molecule type" value="Genomic_DNA"/>
</dbReference>
<evidence type="ECO:0000259" key="1">
    <source>
        <dbReference type="Pfam" id="PF20209"/>
    </source>
</evidence>
<dbReference type="AlphaFoldDB" id="A0AAD4HFA1"/>
<dbReference type="Proteomes" id="UP001195769">
    <property type="component" value="Unassembled WGS sequence"/>
</dbReference>
<name>A0AAD4HFA1_9AGAM</name>
<dbReference type="RefSeq" id="XP_041219948.1">
    <property type="nucleotide sequence ID" value="XM_041364599.1"/>
</dbReference>
<dbReference type="GeneID" id="64658897"/>
<sequence>MYCANFVPSLNICSSCQAALRKHDKVPHLTWIEEKVCAVYCLTAHVTRLFQSSDPAQPKAYHGNMCAHEMNVVSTASVLPRTPADINGLLSVVFVGPGKFNPNVLGTVFRVRRSKIWGFLVWLKHHNRLYSTIRLDSTIALMYPEDDLLPGLRNVPWICCSR</sequence>
<protein>
    <recommendedName>
        <fullName evidence="1">DUF6570 domain-containing protein</fullName>
    </recommendedName>
</protein>
<organism evidence="2 3">
    <name type="scientific">Suillus fuscotomentosus</name>
    <dbReference type="NCBI Taxonomy" id="1912939"/>
    <lineage>
        <taxon>Eukaryota</taxon>
        <taxon>Fungi</taxon>
        <taxon>Dikarya</taxon>
        <taxon>Basidiomycota</taxon>
        <taxon>Agaricomycotina</taxon>
        <taxon>Agaricomycetes</taxon>
        <taxon>Agaricomycetidae</taxon>
        <taxon>Boletales</taxon>
        <taxon>Suillineae</taxon>
        <taxon>Suillaceae</taxon>
        <taxon>Suillus</taxon>
    </lineage>
</organism>
<accession>A0AAD4HFA1</accession>
<keyword evidence="3" id="KW-1185">Reference proteome</keyword>
<gene>
    <name evidence="2" type="ORF">F5891DRAFT_1130989</name>
</gene>
<comment type="caution">
    <text evidence="2">The sequence shown here is derived from an EMBL/GenBank/DDBJ whole genome shotgun (WGS) entry which is preliminary data.</text>
</comment>